<reference evidence="2" key="1">
    <citation type="journal article" date="2022" name="Mol. Ecol. Resour.">
        <title>The genomes of chicory, endive, great burdock and yacon provide insights into Asteraceae palaeo-polyploidization history and plant inulin production.</title>
        <authorList>
            <person name="Fan W."/>
            <person name="Wang S."/>
            <person name="Wang H."/>
            <person name="Wang A."/>
            <person name="Jiang F."/>
            <person name="Liu H."/>
            <person name="Zhao H."/>
            <person name="Xu D."/>
            <person name="Zhang Y."/>
        </authorList>
    </citation>
    <scope>NUCLEOTIDE SEQUENCE [LARGE SCALE GENOMIC DNA]</scope>
    <source>
        <strain evidence="2">cv. Punajuju</strain>
    </source>
</reference>
<sequence>MAPTPPKVYNVDSSNFKEVVRVLTSSSEFQHLSPHYLNAIAPPALDLSSIPKPSIYHKPTPPPSDDGGMMSPLPTFVMSPDFCKFLNETLDTTSTSKSPETGYFGGWIPLN</sequence>
<evidence type="ECO:0000313" key="2">
    <source>
        <dbReference type="Proteomes" id="UP001055811"/>
    </source>
</evidence>
<proteinExistence type="predicted"/>
<evidence type="ECO:0000313" key="1">
    <source>
        <dbReference type="EMBL" id="KAI3768253.1"/>
    </source>
</evidence>
<comment type="caution">
    <text evidence="1">The sequence shown here is derived from an EMBL/GenBank/DDBJ whole genome shotgun (WGS) entry which is preliminary data.</text>
</comment>
<protein>
    <submittedName>
        <fullName evidence="1">Uncharacterized protein</fullName>
    </submittedName>
</protein>
<dbReference type="Proteomes" id="UP001055811">
    <property type="component" value="Linkage Group LG03"/>
</dbReference>
<name>A0ACB9FBH4_CICIN</name>
<accession>A0ACB9FBH4</accession>
<organism evidence="1 2">
    <name type="scientific">Cichorium intybus</name>
    <name type="common">Chicory</name>
    <dbReference type="NCBI Taxonomy" id="13427"/>
    <lineage>
        <taxon>Eukaryota</taxon>
        <taxon>Viridiplantae</taxon>
        <taxon>Streptophyta</taxon>
        <taxon>Embryophyta</taxon>
        <taxon>Tracheophyta</taxon>
        <taxon>Spermatophyta</taxon>
        <taxon>Magnoliopsida</taxon>
        <taxon>eudicotyledons</taxon>
        <taxon>Gunneridae</taxon>
        <taxon>Pentapetalae</taxon>
        <taxon>asterids</taxon>
        <taxon>campanulids</taxon>
        <taxon>Asterales</taxon>
        <taxon>Asteraceae</taxon>
        <taxon>Cichorioideae</taxon>
        <taxon>Cichorieae</taxon>
        <taxon>Cichoriinae</taxon>
        <taxon>Cichorium</taxon>
    </lineage>
</organism>
<keyword evidence="2" id="KW-1185">Reference proteome</keyword>
<gene>
    <name evidence="1" type="ORF">L2E82_18787</name>
</gene>
<dbReference type="EMBL" id="CM042011">
    <property type="protein sequence ID" value="KAI3768253.1"/>
    <property type="molecule type" value="Genomic_DNA"/>
</dbReference>
<reference evidence="1 2" key="2">
    <citation type="journal article" date="2022" name="Mol. Ecol. Resour.">
        <title>The genomes of chicory, endive, great burdock and yacon provide insights into Asteraceae paleo-polyploidization history and plant inulin production.</title>
        <authorList>
            <person name="Fan W."/>
            <person name="Wang S."/>
            <person name="Wang H."/>
            <person name="Wang A."/>
            <person name="Jiang F."/>
            <person name="Liu H."/>
            <person name="Zhao H."/>
            <person name="Xu D."/>
            <person name="Zhang Y."/>
        </authorList>
    </citation>
    <scope>NUCLEOTIDE SEQUENCE [LARGE SCALE GENOMIC DNA]</scope>
    <source>
        <strain evidence="2">cv. Punajuju</strain>
        <tissue evidence="1">Leaves</tissue>
    </source>
</reference>